<organism evidence="2 3">
    <name type="scientific">Tritrichomonas foetus</name>
    <dbReference type="NCBI Taxonomy" id="1144522"/>
    <lineage>
        <taxon>Eukaryota</taxon>
        <taxon>Metamonada</taxon>
        <taxon>Parabasalia</taxon>
        <taxon>Tritrichomonadida</taxon>
        <taxon>Tritrichomonadidae</taxon>
        <taxon>Tritrichomonas</taxon>
    </lineage>
</organism>
<protein>
    <submittedName>
        <fullName evidence="2">Phosphatidylinositol transfer protein beta isoform</fullName>
    </submittedName>
</protein>
<comment type="caution">
    <text evidence="2">The sequence shown here is derived from an EMBL/GenBank/DDBJ whole genome shotgun (WGS) entry which is preliminary data.</text>
</comment>
<gene>
    <name evidence="2" type="ORF">TRFO_07137</name>
</gene>
<dbReference type="InterPro" id="IPR055261">
    <property type="entry name" value="PI_transfer_N"/>
</dbReference>
<evidence type="ECO:0000313" key="3">
    <source>
        <dbReference type="Proteomes" id="UP000179807"/>
    </source>
</evidence>
<dbReference type="PRINTS" id="PR00391">
    <property type="entry name" value="PITRANSFER"/>
</dbReference>
<keyword evidence="3" id="KW-1185">Reference proteome</keyword>
<evidence type="ECO:0000259" key="1">
    <source>
        <dbReference type="Pfam" id="PF02121"/>
    </source>
</evidence>
<feature type="domain" description="Phosphatidylinositol transfer protein N-terminal" evidence="1">
    <location>
        <begin position="1"/>
        <end position="258"/>
    </location>
</feature>
<dbReference type="InterPro" id="IPR023393">
    <property type="entry name" value="START-like_dom_sf"/>
</dbReference>
<dbReference type="Gene3D" id="3.30.530.20">
    <property type="match status" value="1"/>
</dbReference>
<dbReference type="Pfam" id="PF02121">
    <property type="entry name" value="IP_trans"/>
    <property type="match status" value="1"/>
</dbReference>
<dbReference type="VEuPathDB" id="TrichDB:TRFO_07137"/>
<dbReference type="InterPro" id="IPR001666">
    <property type="entry name" value="PI_transfer"/>
</dbReference>
<dbReference type="Proteomes" id="UP000179807">
    <property type="component" value="Unassembled WGS sequence"/>
</dbReference>
<evidence type="ECO:0000313" key="2">
    <source>
        <dbReference type="EMBL" id="OHT02319.1"/>
    </source>
</evidence>
<dbReference type="EMBL" id="MLAK01000871">
    <property type="protein sequence ID" value="OHT02319.1"/>
    <property type="molecule type" value="Genomic_DNA"/>
</dbReference>
<dbReference type="OrthoDB" id="18453at2759"/>
<accession>A0A1J4JT69</accession>
<dbReference type="AlphaFoldDB" id="A0A1J4JT69"/>
<dbReference type="SUPFAM" id="SSF55961">
    <property type="entry name" value="Bet v1-like"/>
    <property type="match status" value="1"/>
</dbReference>
<dbReference type="PANTHER" id="PTHR10658">
    <property type="entry name" value="PHOSPHATIDYLINOSITOL TRANSFER PROTEIN"/>
    <property type="match status" value="1"/>
</dbReference>
<proteinExistence type="predicted"/>
<dbReference type="GeneID" id="94828217"/>
<dbReference type="RefSeq" id="XP_068355455.1">
    <property type="nucleotide sequence ID" value="XM_068493513.1"/>
</dbReference>
<name>A0A1J4JT69_9EUKA</name>
<reference evidence="2" key="1">
    <citation type="submission" date="2016-10" db="EMBL/GenBank/DDBJ databases">
        <authorList>
            <person name="Benchimol M."/>
            <person name="Almeida L.G."/>
            <person name="Vasconcelos A.T."/>
            <person name="Perreira-Neves A."/>
            <person name="Rosa I.A."/>
            <person name="Tasca T."/>
            <person name="Bogo M.R."/>
            <person name="de Souza W."/>
        </authorList>
    </citation>
    <scope>NUCLEOTIDE SEQUENCE [LARGE SCALE GENOMIC DNA]</scope>
    <source>
        <strain evidence="2">K</strain>
    </source>
</reference>
<sequence>MRILEFRIIVPTSLEKYKIGMRHMVNEYVKTTQADGEGIEIVECKPYEKENESGIYTYKIFHFKSKIPSFIRWAIPDKYLHIHEKSYNGFPHLFTNEFVPGMADQLLLSIETQHFEYKKDMEFPNNSVNLTDEELSQREIIYIDILNGQPQSDNPNEQIVGFTCPEAGINTPITEPDGYDPSQPPKWIDNYEGDLMCCVKVIRFNFKWFGLQTAVEAYVSDIFYPKLFTESHRKIIGSMKDWYNLTWEEVRKQEEEIEAKQKEQENLFLKD</sequence>
<dbReference type="PANTHER" id="PTHR10658:SF11">
    <property type="entry name" value="VIBRATOR, ISOFORM B"/>
    <property type="match status" value="1"/>
</dbReference>
<dbReference type="GO" id="GO:0005548">
    <property type="term" value="F:phospholipid transporter activity"/>
    <property type="evidence" value="ECO:0007669"/>
    <property type="project" value="InterPro"/>
</dbReference>